<evidence type="ECO:0000313" key="1">
    <source>
        <dbReference type="EMBL" id="TMS56875.1"/>
    </source>
</evidence>
<dbReference type="EMBL" id="AKCV02000026">
    <property type="protein sequence ID" value="TMS56875.1"/>
    <property type="molecule type" value="Genomic_DNA"/>
</dbReference>
<sequence length="294" mass="32464">MTGVRYRGRFAPSPTGPLHLGSLVAALASWLDARAHDGAWLVRIEDIDLPRCIPGAAEDILATLAGFGLLPDAPPLWQSTRSAQYSAALDRLRDRGMLYPCGCSRKDITEALTRVRQRHQTLGYPGTCRDGLHGKPVRAWRVRVPEAGQDTVCFDDRWQGRFCQPLADDVGDFVLKRADGLWAYQLAVVVDDGEQGITDIVRGMDLLDSTPRQIHLQHLLGLPQPRYLHVPLILDAHGDKLSKQTGATAIDHREPLVALQKAARHLGLEIAAQDRAAFLEQAVRAWRARHALPA</sequence>
<evidence type="ECO:0000313" key="2">
    <source>
        <dbReference type="Proteomes" id="UP000004277"/>
    </source>
</evidence>
<proteinExistence type="predicted"/>
<keyword evidence="2" id="KW-1185">Reference proteome</keyword>
<comment type="caution">
    <text evidence="1">The sequence shown here is derived from an EMBL/GenBank/DDBJ whole genome shotgun (WGS) entry which is preliminary data.</text>
</comment>
<protein>
    <submittedName>
        <fullName evidence="1">tRNA glutamyl-Q(34) synthetase GluQRS</fullName>
        <ecNumber evidence="1">6.1.1.-</ecNumber>
    </submittedName>
</protein>
<keyword evidence="1" id="KW-0436">Ligase</keyword>
<name>A0ACD3SL18_9BURK</name>
<dbReference type="Proteomes" id="UP000004277">
    <property type="component" value="Unassembled WGS sequence"/>
</dbReference>
<reference evidence="1" key="1">
    <citation type="submission" date="2019-05" db="EMBL/GenBank/DDBJ databases">
        <title>Revised genome assembly of Burkholderiaceae (previously Ralstonia) sp. PBA.</title>
        <authorList>
            <person name="Gan H.M."/>
        </authorList>
    </citation>
    <scope>NUCLEOTIDE SEQUENCE</scope>
    <source>
        <strain evidence="1">PBA</strain>
    </source>
</reference>
<dbReference type="EC" id="6.1.1.-" evidence="1"/>
<organism evidence="1 2">
    <name type="scientific">Imbroritus primus</name>
    <dbReference type="NCBI Taxonomy" id="3058603"/>
    <lineage>
        <taxon>Bacteria</taxon>
        <taxon>Pseudomonadati</taxon>
        <taxon>Pseudomonadota</taxon>
        <taxon>Betaproteobacteria</taxon>
        <taxon>Burkholderiales</taxon>
        <taxon>Burkholderiaceae</taxon>
        <taxon>Imbroritus</taxon>
    </lineage>
</organism>
<accession>A0ACD3SL18</accession>
<gene>
    <name evidence="1" type="ORF">MW7_017605</name>
</gene>